<dbReference type="EMBL" id="CAKMRJ010003475">
    <property type="protein sequence ID" value="CAH1434369.1"/>
    <property type="molecule type" value="Genomic_DNA"/>
</dbReference>
<accession>A0AAU9N8E8</accession>
<gene>
    <name evidence="1" type="ORF">LVIROSA_LOCUS20892</name>
</gene>
<sequence>MWTSGRRGRGNKSRFCCHYSPPENVRLLVSILAVAELSPPLLYRAAVAVDASPPTAMRHHEGGCDWVLLRITGRRRLDCTHEMKLCL</sequence>
<organism evidence="1 2">
    <name type="scientific">Lactuca virosa</name>
    <dbReference type="NCBI Taxonomy" id="75947"/>
    <lineage>
        <taxon>Eukaryota</taxon>
        <taxon>Viridiplantae</taxon>
        <taxon>Streptophyta</taxon>
        <taxon>Embryophyta</taxon>
        <taxon>Tracheophyta</taxon>
        <taxon>Spermatophyta</taxon>
        <taxon>Magnoliopsida</taxon>
        <taxon>eudicotyledons</taxon>
        <taxon>Gunneridae</taxon>
        <taxon>Pentapetalae</taxon>
        <taxon>asterids</taxon>
        <taxon>campanulids</taxon>
        <taxon>Asterales</taxon>
        <taxon>Asteraceae</taxon>
        <taxon>Cichorioideae</taxon>
        <taxon>Cichorieae</taxon>
        <taxon>Lactucinae</taxon>
        <taxon>Lactuca</taxon>
    </lineage>
</organism>
<evidence type="ECO:0000313" key="1">
    <source>
        <dbReference type="EMBL" id="CAH1434369.1"/>
    </source>
</evidence>
<dbReference type="AlphaFoldDB" id="A0AAU9N8E8"/>
<dbReference type="Proteomes" id="UP001157418">
    <property type="component" value="Unassembled WGS sequence"/>
</dbReference>
<comment type="caution">
    <text evidence="1">The sequence shown here is derived from an EMBL/GenBank/DDBJ whole genome shotgun (WGS) entry which is preliminary data.</text>
</comment>
<evidence type="ECO:0000313" key="2">
    <source>
        <dbReference type="Proteomes" id="UP001157418"/>
    </source>
</evidence>
<keyword evidence="2" id="KW-1185">Reference proteome</keyword>
<protein>
    <submittedName>
        <fullName evidence="1">Uncharacterized protein</fullName>
    </submittedName>
</protein>
<reference evidence="1 2" key="1">
    <citation type="submission" date="2022-01" db="EMBL/GenBank/DDBJ databases">
        <authorList>
            <person name="Xiong W."/>
            <person name="Schranz E."/>
        </authorList>
    </citation>
    <scope>NUCLEOTIDE SEQUENCE [LARGE SCALE GENOMIC DNA]</scope>
</reference>
<proteinExistence type="predicted"/>
<name>A0AAU9N8E8_9ASTR</name>